<dbReference type="AlphaFoldDB" id="A0A3T0D4L8"/>
<evidence type="ECO:0000313" key="1">
    <source>
        <dbReference type="EMBL" id="AZT89984.1"/>
    </source>
</evidence>
<evidence type="ECO:0000313" key="2">
    <source>
        <dbReference type="Proteomes" id="UP000282930"/>
    </source>
</evidence>
<dbReference type="GO" id="GO:0003677">
    <property type="term" value="F:DNA binding"/>
    <property type="evidence" value="ECO:0007669"/>
    <property type="project" value="InterPro"/>
</dbReference>
<gene>
    <name evidence="1" type="ORF">ELD05_04580</name>
</gene>
<dbReference type="InterPro" id="IPR038390">
    <property type="entry name" value="Metal_Tscrpt_repr_sf"/>
</dbReference>
<dbReference type="KEGG" id="ccha:ELD05_04580"/>
<keyword evidence="2" id="KW-1185">Reference proteome</keyword>
<dbReference type="Gene3D" id="1.20.58.1000">
    <property type="entry name" value="Metal-sensitive repressor, helix protomer"/>
    <property type="match status" value="1"/>
</dbReference>
<name>A0A3T0D4L8_9FIRM</name>
<accession>A0A3T0D4L8</accession>
<dbReference type="PANTHER" id="PTHR33677">
    <property type="entry name" value="TRANSCRIPTIONAL REPRESSOR FRMR-RELATED"/>
    <property type="match status" value="1"/>
</dbReference>
<dbReference type="CDD" id="cd10148">
    <property type="entry name" value="CsoR-like_DUF156"/>
    <property type="match status" value="1"/>
</dbReference>
<dbReference type="Proteomes" id="UP000282930">
    <property type="component" value="Chromosome"/>
</dbReference>
<organism evidence="1 2">
    <name type="scientific">Caldicellulosiruptor changbaiensis</name>
    <dbReference type="NCBI Taxonomy" id="1222016"/>
    <lineage>
        <taxon>Bacteria</taxon>
        <taxon>Bacillati</taxon>
        <taxon>Bacillota</taxon>
        <taxon>Bacillota incertae sedis</taxon>
        <taxon>Caldicellulosiruptorales</taxon>
        <taxon>Caldicellulosiruptoraceae</taxon>
        <taxon>Caldicellulosiruptor</taxon>
    </lineage>
</organism>
<dbReference type="RefSeq" id="WP_127351541.1">
    <property type="nucleotide sequence ID" value="NZ_CP034791.1"/>
</dbReference>
<reference evidence="1 2" key="1">
    <citation type="submission" date="2018-12" db="EMBL/GenBank/DDBJ databases">
        <title>Genome sequence from the cellulolytic species, Caldicellulosiruptor changbaiensis.</title>
        <authorList>
            <person name="Blumer-Schuette S.E."/>
            <person name="Mendoza C."/>
        </authorList>
    </citation>
    <scope>NUCLEOTIDE SEQUENCE [LARGE SCALE GENOMIC DNA]</scope>
    <source>
        <strain evidence="1 2">CBS-Z</strain>
    </source>
</reference>
<proteinExistence type="predicted"/>
<dbReference type="PANTHER" id="PTHR33677:SF5">
    <property type="entry name" value="TRANSCRIPTIONAL REPRESSOR FRMR"/>
    <property type="match status" value="1"/>
</dbReference>
<dbReference type="GO" id="GO:0045892">
    <property type="term" value="P:negative regulation of DNA-templated transcription"/>
    <property type="evidence" value="ECO:0007669"/>
    <property type="project" value="UniProtKB-ARBA"/>
</dbReference>
<dbReference type="Pfam" id="PF02583">
    <property type="entry name" value="Trns_repr_metal"/>
    <property type="match status" value="1"/>
</dbReference>
<dbReference type="GO" id="GO:0046872">
    <property type="term" value="F:metal ion binding"/>
    <property type="evidence" value="ECO:0007669"/>
    <property type="project" value="InterPro"/>
</dbReference>
<sequence length="85" mass="9732">MPDKERKEEILSRLKNIKGHIDGIIKMVEEEKECEEIMLQIAAVKKAIEKVGYFIIESHAAECLSSVGNKDDIQRILNIMMKFLG</sequence>
<dbReference type="EMBL" id="CP034791">
    <property type="protein sequence ID" value="AZT89984.1"/>
    <property type="molecule type" value="Genomic_DNA"/>
</dbReference>
<dbReference type="InterPro" id="IPR003735">
    <property type="entry name" value="Metal_Tscrpt_repr"/>
</dbReference>
<protein>
    <submittedName>
        <fullName evidence="1">Transcriptional regulator</fullName>
    </submittedName>
</protein>